<dbReference type="AlphaFoldDB" id="A0A1Y2BYK0"/>
<organism evidence="2 3">
    <name type="scientific">Rhizoclosmatium globosum</name>
    <dbReference type="NCBI Taxonomy" id="329046"/>
    <lineage>
        <taxon>Eukaryota</taxon>
        <taxon>Fungi</taxon>
        <taxon>Fungi incertae sedis</taxon>
        <taxon>Chytridiomycota</taxon>
        <taxon>Chytridiomycota incertae sedis</taxon>
        <taxon>Chytridiomycetes</taxon>
        <taxon>Chytridiales</taxon>
        <taxon>Chytriomycetaceae</taxon>
        <taxon>Rhizoclosmatium</taxon>
    </lineage>
</organism>
<sequence>MQAFVLAALAIICVQAQQNPYVSQLNAVKNNYQSLPSECFAGWASIQTEGTAGVASFCKSRLISAFDPNNTANCLASITLVTPAPSASSIANARRNAESSTASVELFKSAWTMIISICRDAINQDSTANGQGQTPILPAGSNPPYTGDSKTLSALITNSHLDLDLTTIIQSLVEGSVSLKSGGSQNIPGMTLNGGFKNAVIIQVLADGYQVALTANSTGNPNLFNNNGTLGTGIVAFTLDASIASFFLTIALSPNGNFMQVNVMDSRSALGSYIFELKNLRRRARDTNVKLIIGAAPVGRSATIVTSASTNSAVSLSFTSTSGTSVSTSSATFVTSSTAASSTVLSTYSSRYSFTASSTVNSATSTTGAATLSSRLPYTSTTASTTTGAQVNVGDQTKTTTITTTASNKVNIKVGAAKNKELSFIALLVVLVVLA</sequence>
<keyword evidence="3" id="KW-1185">Reference proteome</keyword>
<dbReference type="Proteomes" id="UP000193642">
    <property type="component" value="Unassembled WGS sequence"/>
</dbReference>
<dbReference type="EMBL" id="MCGO01000037">
    <property type="protein sequence ID" value="ORY39848.1"/>
    <property type="molecule type" value="Genomic_DNA"/>
</dbReference>
<reference evidence="2 3" key="1">
    <citation type="submission" date="2016-07" db="EMBL/GenBank/DDBJ databases">
        <title>Pervasive Adenine N6-methylation of Active Genes in Fungi.</title>
        <authorList>
            <consortium name="DOE Joint Genome Institute"/>
            <person name="Mondo S.J."/>
            <person name="Dannebaum R.O."/>
            <person name="Kuo R.C."/>
            <person name="Labutti K."/>
            <person name="Haridas S."/>
            <person name="Kuo A."/>
            <person name="Salamov A."/>
            <person name="Ahrendt S.R."/>
            <person name="Lipzen A."/>
            <person name="Sullivan W."/>
            <person name="Andreopoulos W.B."/>
            <person name="Clum A."/>
            <person name="Lindquist E."/>
            <person name="Daum C."/>
            <person name="Ramamoorthy G.K."/>
            <person name="Gryganskyi A."/>
            <person name="Culley D."/>
            <person name="Magnuson J.K."/>
            <person name="James T.Y."/>
            <person name="O'Malley M.A."/>
            <person name="Stajich J.E."/>
            <person name="Spatafora J.W."/>
            <person name="Visel A."/>
            <person name="Grigoriev I.V."/>
        </authorList>
    </citation>
    <scope>NUCLEOTIDE SEQUENCE [LARGE SCALE GENOMIC DNA]</scope>
    <source>
        <strain evidence="2 3">JEL800</strain>
    </source>
</reference>
<dbReference type="OrthoDB" id="10583491at2759"/>
<evidence type="ECO:0000313" key="3">
    <source>
        <dbReference type="Proteomes" id="UP000193642"/>
    </source>
</evidence>
<keyword evidence="1" id="KW-0732">Signal</keyword>
<feature type="signal peptide" evidence="1">
    <location>
        <begin position="1"/>
        <end position="16"/>
    </location>
</feature>
<proteinExistence type="predicted"/>
<protein>
    <submittedName>
        <fullName evidence="2">Uncharacterized protein</fullName>
    </submittedName>
</protein>
<comment type="caution">
    <text evidence="2">The sequence shown here is derived from an EMBL/GenBank/DDBJ whole genome shotgun (WGS) entry which is preliminary data.</text>
</comment>
<evidence type="ECO:0000313" key="2">
    <source>
        <dbReference type="EMBL" id="ORY39848.1"/>
    </source>
</evidence>
<name>A0A1Y2BYK0_9FUNG</name>
<accession>A0A1Y2BYK0</accession>
<evidence type="ECO:0000256" key="1">
    <source>
        <dbReference type="SAM" id="SignalP"/>
    </source>
</evidence>
<feature type="chain" id="PRO_5011965730" evidence="1">
    <location>
        <begin position="17"/>
        <end position="435"/>
    </location>
</feature>
<gene>
    <name evidence="2" type="ORF">BCR33DRAFT_719683</name>
</gene>